<dbReference type="GO" id="GO:0071897">
    <property type="term" value="P:DNA biosynthetic process"/>
    <property type="evidence" value="ECO:0007669"/>
    <property type="project" value="UniProtKB-ARBA"/>
</dbReference>
<organism evidence="2 3">
    <name type="scientific">Araneus ventricosus</name>
    <name type="common">Orbweaver spider</name>
    <name type="synonym">Epeira ventricosa</name>
    <dbReference type="NCBI Taxonomy" id="182803"/>
    <lineage>
        <taxon>Eukaryota</taxon>
        <taxon>Metazoa</taxon>
        <taxon>Ecdysozoa</taxon>
        <taxon>Arthropoda</taxon>
        <taxon>Chelicerata</taxon>
        <taxon>Arachnida</taxon>
        <taxon>Araneae</taxon>
        <taxon>Araneomorphae</taxon>
        <taxon>Entelegynae</taxon>
        <taxon>Araneoidea</taxon>
        <taxon>Araneidae</taxon>
        <taxon>Araneus</taxon>
    </lineage>
</organism>
<dbReference type="Gene3D" id="3.30.70.270">
    <property type="match status" value="1"/>
</dbReference>
<dbReference type="OrthoDB" id="6431143at2759"/>
<dbReference type="InterPro" id="IPR043128">
    <property type="entry name" value="Rev_trsase/Diguanyl_cyclase"/>
</dbReference>
<dbReference type="InterPro" id="IPR000477">
    <property type="entry name" value="RT_dom"/>
</dbReference>
<dbReference type="FunFam" id="3.30.70.270:FF:000003">
    <property type="entry name" value="Transposon Ty3-G Gag-Pol polyprotein"/>
    <property type="match status" value="1"/>
</dbReference>
<feature type="domain" description="Reverse transcriptase" evidence="1">
    <location>
        <begin position="1"/>
        <end position="80"/>
    </location>
</feature>
<dbReference type="PANTHER" id="PTHR33064:SF37">
    <property type="entry name" value="RIBONUCLEASE H"/>
    <property type="match status" value="1"/>
</dbReference>
<dbReference type="InterPro" id="IPR051320">
    <property type="entry name" value="Viral_Replic_Matur_Polypro"/>
</dbReference>
<evidence type="ECO:0000313" key="2">
    <source>
        <dbReference type="EMBL" id="GBO01308.1"/>
    </source>
</evidence>
<evidence type="ECO:0000313" key="3">
    <source>
        <dbReference type="Proteomes" id="UP000499080"/>
    </source>
</evidence>
<gene>
    <name evidence="2" type="ORF">AVEN_57552_1</name>
</gene>
<comment type="caution">
    <text evidence="2">The sequence shown here is derived from an EMBL/GenBank/DDBJ whole genome shotgun (WGS) entry which is preliminary data.</text>
</comment>
<accession>A0A4Y2TL70</accession>
<reference evidence="2 3" key="1">
    <citation type="journal article" date="2019" name="Sci. Rep.">
        <title>Orb-weaving spider Araneus ventricosus genome elucidates the spidroin gene catalogue.</title>
        <authorList>
            <person name="Kono N."/>
            <person name="Nakamura H."/>
            <person name="Ohtoshi R."/>
            <person name="Moran D.A.P."/>
            <person name="Shinohara A."/>
            <person name="Yoshida Y."/>
            <person name="Fujiwara M."/>
            <person name="Mori M."/>
            <person name="Tomita M."/>
            <person name="Arakawa K."/>
        </authorList>
    </citation>
    <scope>NUCLEOTIDE SEQUENCE [LARGE SCALE GENOMIC DNA]</scope>
</reference>
<keyword evidence="3" id="KW-1185">Reference proteome</keyword>
<dbReference type="Proteomes" id="UP000499080">
    <property type="component" value="Unassembled WGS sequence"/>
</dbReference>
<dbReference type="AlphaFoldDB" id="A0A4Y2TL70"/>
<proteinExistence type="predicted"/>
<dbReference type="SUPFAM" id="SSF56672">
    <property type="entry name" value="DNA/RNA polymerases"/>
    <property type="match status" value="1"/>
</dbReference>
<evidence type="ECO:0000259" key="1">
    <source>
        <dbReference type="PROSITE" id="PS50878"/>
    </source>
</evidence>
<dbReference type="PROSITE" id="PS50878">
    <property type="entry name" value="RT_POL"/>
    <property type="match status" value="1"/>
</dbReference>
<dbReference type="EMBL" id="BGPR01029505">
    <property type="protein sequence ID" value="GBO01308.1"/>
    <property type="molecule type" value="Genomic_DNA"/>
</dbReference>
<name>A0A4Y2TL70_ARAVE</name>
<sequence length="108" mass="12575">MPYDIKSAPERFQRVVAEMLEGIQNADNFFDDLIVWSKTLEEHNETMEKVFKRCIEFNLKLSKERCQICQTRITFLGHTLSSDGIAVDKSKLEPILSMSKPEDRQSLH</sequence>
<dbReference type="PANTHER" id="PTHR33064">
    <property type="entry name" value="POL PROTEIN"/>
    <property type="match status" value="1"/>
</dbReference>
<dbReference type="InterPro" id="IPR043502">
    <property type="entry name" value="DNA/RNA_pol_sf"/>
</dbReference>
<dbReference type="Pfam" id="PF00078">
    <property type="entry name" value="RVT_1"/>
    <property type="match status" value="1"/>
</dbReference>
<protein>
    <recommendedName>
        <fullName evidence="1">Reverse transcriptase domain-containing protein</fullName>
    </recommendedName>
</protein>